<evidence type="ECO:0000313" key="2">
    <source>
        <dbReference type="EMBL" id="PWL07612.1"/>
    </source>
</evidence>
<reference evidence="1 3" key="2">
    <citation type="journal article" date="2017" name="BMC Genomics">
        <title>Genomic analysis of methanogenic archaea reveals a shift towards energy conservation.</title>
        <authorList>
            <person name="Gilmore S.P."/>
            <person name="Henske J.K."/>
            <person name="Sexton J.A."/>
            <person name="Solomon K.V."/>
            <person name="Seppala S."/>
            <person name="Yoo J.I."/>
            <person name="Huyett L.M."/>
            <person name="Pressman A."/>
            <person name="Cogan J.Z."/>
            <person name="Kivenson V."/>
            <person name="Peng X."/>
            <person name="Tan Y."/>
            <person name="Valentine D.L."/>
            <person name="O'Malley M.A."/>
        </authorList>
    </citation>
    <scope>NUCLEOTIDE SEQUENCE [LARGE SCALE GENOMIC DNA]</scope>
    <source>
        <strain evidence="1 3">1R-7</strain>
    </source>
</reference>
<keyword evidence="3" id="KW-1185">Reference proteome</keyword>
<evidence type="ECO:0000313" key="3">
    <source>
        <dbReference type="Proteomes" id="UP000217528"/>
    </source>
</evidence>
<comment type="caution">
    <text evidence="1">The sequence shown here is derived from an EMBL/GenBank/DDBJ whole genome shotgun (WGS) entry which is preliminary data.</text>
</comment>
<accession>A0A2A2HCD2</accession>
<protein>
    <recommendedName>
        <fullName evidence="5">Bacterial Ig-like domain-containing protein</fullName>
    </recommendedName>
</protein>
<evidence type="ECO:0000313" key="1">
    <source>
        <dbReference type="EMBL" id="PAV07161.1"/>
    </source>
</evidence>
<gene>
    <name evidence="1" type="ORF">ASJ82_05665</name>
    <name evidence="2" type="ORF">MSCUN_14860</name>
</gene>
<sequence>MKSTWNGTINITIKKLEIQSQNIKTLVKKKITINAQLFDKNNKINTAVNVAIKINGKTITTLKTSNGIINYTYQLTGKYSAKTHNLTIVASATQYKRSETTVKLIINKQYPQIKSQNITVKPNTTIHIKADIQLSNKNIDETIKVNIKLSRKNLCTMNVTRGKIDYKYMIPSDFKPGIYEILIQSSETYIYHHVTMYTTLKVVN</sequence>
<dbReference type="AlphaFoldDB" id="A0A2A2HCD2"/>
<evidence type="ECO:0000313" key="4">
    <source>
        <dbReference type="Proteomes" id="UP000246004"/>
    </source>
</evidence>
<dbReference type="Proteomes" id="UP000246004">
    <property type="component" value="Unassembled WGS sequence"/>
</dbReference>
<dbReference type="RefSeq" id="WP_095608827.1">
    <property type="nucleotide sequence ID" value="NZ_LMVN01000021.1"/>
</dbReference>
<name>A0A2A2HCD2_9EURY</name>
<proteinExistence type="predicted"/>
<organism evidence="1 3">
    <name type="scientific">Methanosphaera cuniculi</name>
    <dbReference type="NCBI Taxonomy" id="1077256"/>
    <lineage>
        <taxon>Archaea</taxon>
        <taxon>Methanobacteriati</taxon>
        <taxon>Methanobacteriota</taxon>
        <taxon>Methanomada group</taxon>
        <taxon>Methanobacteria</taxon>
        <taxon>Methanobacteriales</taxon>
        <taxon>Methanobacteriaceae</taxon>
        <taxon>Methanosphaera</taxon>
    </lineage>
</organism>
<dbReference type="EMBL" id="LWMS01000046">
    <property type="protein sequence ID" value="PWL07612.1"/>
    <property type="molecule type" value="Genomic_DNA"/>
</dbReference>
<dbReference type="EMBL" id="LMVN01000021">
    <property type="protein sequence ID" value="PAV07161.1"/>
    <property type="molecule type" value="Genomic_DNA"/>
</dbReference>
<reference evidence="2 4" key="1">
    <citation type="submission" date="2016-04" db="EMBL/GenBank/DDBJ databases">
        <title>Genome sequence of Methanosphaera cuniculi DSM 4103.</title>
        <authorList>
            <person name="Poehlein A."/>
            <person name="Seedorf H."/>
            <person name="Daniel R."/>
        </authorList>
    </citation>
    <scope>NUCLEOTIDE SEQUENCE [LARGE SCALE GENOMIC DNA]</scope>
    <source>
        <strain evidence="2 4">DSM 4103</strain>
    </source>
</reference>
<dbReference type="Proteomes" id="UP000217528">
    <property type="component" value="Unassembled WGS sequence"/>
</dbReference>
<evidence type="ECO:0008006" key="5">
    <source>
        <dbReference type="Google" id="ProtNLM"/>
    </source>
</evidence>